<feature type="signal peptide" evidence="1">
    <location>
        <begin position="1"/>
        <end position="24"/>
    </location>
</feature>
<dbReference type="InterPro" id="IPR021903">
    <property type="entry name" value="DUF3515"/>
</dbReference>
<dbReference type="Proteomes" id="UP001220456">
    <property type="component" value="Unassembled WGS sequence"/>
</dbReference>
<evidence type="ECO:0000313" key="2">
    <source>
        <dbReference type="EMBL" id="MDF9277982.1"/>
    </source>
</evidence>
<reference evidence="2 3" key="1">
    <citation type="journal article" date="2023" name="Int. J. Syst. Evol. Microbiol.">
        <title>Arthrobacter vasquezii sp. nov., isolated from a soil sample from Union Glacier, Antarctica.</title>
        <authorList>
            <person name="Valenzuela-Ibaceta F."/>
            <person name="Carrasco V."/>
            <person name="Lagos-Moraga S."/>
            <person name="Dietz-Vargas C."/>
            <person name="Navarro C.A."/>
            <person name="Perez-Donoso J.M."/>
        </authorList>
    </citation>
    <scope>NUCLEOTIDE SEQUENCE [LARGE SCALE GENOMIC DNA]</scope>
    <source>
        <strain evidence="2 3">EH-1B-1</strain>
    </source>
</reference>
<organism evidence="2 3">
    <name type="scientific">Arthrobacter vasquezii</name>
    <dbReference type="NCBI Taxonomy" id="2977629"/>
    <lineage>
        <taxon>Bacteria</taxon>
        <taxon>Bacillati</taxon>
        <taxon>Actinomycetota</taxon>
        <taxon>Actinomycetes</taxon>
        <taxon>Micrococcales</taxon>
        <taxon>Micrococcaceae</taxon>
        <taxon>Arthrobacter</taxon>
    </lineage>
</organism>
<dbReference type="EMBL" id="JAROKN010000020">
    <property type="protein sequence ID" value="MDF9277982.1"/>
    <property type="molecule type" value="Genomic_DNA"/>
</dbReference>
<dbReference type="Pfam" id="PF12028">
    <property type="entry name" value="DUF3515"/>
    <property type="match status" value="1"/>
</dbReference>
<dbReference type="PROSITE" id="PS51257">
    <property type="entry name" value="PROKAR_LIPOPROTEIN"/>
    <property type="match status" value="1"/>
</dbReference>
<keyword evidence="1" id="KW-0732">Signal</keyword>
<accession>A0ABT6CV77</accession>
<evidence type="ECO:0000256" key="1">
    <source>
        <dbReference type="SAM" id="SignalP"/>
    </source>
</evidence>
<feature type="chain" id="PRO_5046312382" evidence="1">
    <location>
        <begin position="25"/>
        <end position="163"/>
    </location>
</feature>
<protein>
    <submittedName>
        <fullName evidence="2">DUF3515 domain-containing protein</fullName>
    </submittedName>
</protein>
<sequence>MPLKPRSFMPVAALLLAASLSACSPIVDVDAAPDAVNPACASVMIALPEQVAGNELRETNSQATAAWGDPSQVVLRCGVQIPGPTTDACASVNDVDWIIQESTENDIWTATTYGRDPAVEVLFDPNQVASSTVLVDLGGAVSQVEQTEQCLSLNDTVDLPSEG</sequence>
<evidence type="ECO:0000313" key="3">
    <source>
        <dbReference type="Proteomes" id="UP001220456"/>
    </source>
</evidence>
<proteinExistence type="predicted"/>
<gene>
    <name evidence="2" type="ORF">P4U43_09300</name>
</gene>
<dbReference type="RefSeq" id="WP_277358486.1">
    <property type="nucleotide sequence ID" value="NZ_JAROKN010000020.1"/>
</dbReference>
<keyword evidence="3" id="KW-1185">Reference proteome</keyword>
<name>A0ABT6CV77_9MICC</name>
<comment type="caution">
    <text evidence="2">The sequence shown here is derived from an EMBL/GenBank/DDBJ whole genome shotgun (WGS) entry which is preliminary data.</text>
</comment>